<dbReference type="InterPro" id="IPR001128">
    <property type="entry name" value="Cyt_P450"/>
</dbReference>
<evidence type="ECO:0000256" key="2">
    <source>
        <dbReference type="ARBA" id="ARBA00022617"/>
    </source>
</evidence>
<evidence type="ECO:0000256" key="1">
    <source>
        <dbReference type="ARBA" id="ARBA00010617"/>
    </source>
</evidence>
<keyword evidence="3" id="KW-0479">Metal-binding</keyword>
<sequence>MAGLRAVIHGLHTKLGTVFTISIFGVKKVTFLVGPEAIPHFFQGSESEISQSNMYKITVPVFGQGVMYDVDLTTRSRQISFCIDAIKPMNLRSLVDAMAQEVEDYFAQWGQHGVVDLKHEIAHLILLITSRCLLGKHIRDNMFDQVAPLFNELFDNSFYLISFFFPHLPIPPHDRRDKYRAKLGDIIHEVVRSRRSSGLSENDVLQRLIESNTSNGRPLTESEIAGILVALVVAGQHTSSSNSIWTGACMLSDGGRNHMAAAMEEQKEIIGRHGERLDYCILQEMVTLHCCIKEALRLHPS</sequence>
<comment type="similarity">
    <text evidence="1">Belongs to the cytochrome P450 family.</text>
</comment>
<dbReference type="GO" id="GO:0004497">
    <property type="term" value="F:monooxygenase activity"/>
    <property type="evidence" value="ECO:0007669"/>
    <property type="project" value="InterPro"/>
</dbReference>
<dbReference type="PANTHER" id="PTHR24304:SF2">
    <property type="entry name" value="24-HYDROXYCHOLESTEROL 7-ALPHA-HYDROXYLASE"/>
    <property type="match status" value="1"/>
</dbReference>
<proteinExistence type="inferred from homology"/>
<keyword evidence="6" id="KW-1185">Reference proteome</keyword>
<evidence type="ECO:0008006" key="7">
    <source>
        <dbReference type="Google" id="ProtNLM"/>
    </source>
</evidence>
<evidence type="ECO:0000313" key="6">
    <source>
        <dbReference type="Proteomes" id="UP000604825"/>
    </source>
</evidence>
<reference evidence="5" key="1">
    <citation type="submission" date="2020-10" db="EMBL/GenBank/DDBJ databases">
        <authorList>
            <person name="Han B."/>
            <person name="Lu T."/>
            <person name="Zhao Q."/>
            <person name="Huang X."/>
            <person name="Zhao Y."/>
        </authorList>
    </citation>
    <scope>NUCLEOTIDE SEQUENCE</scope>
</reference>
<dbReference type="SUPFAM" id="SSF48264">
    <property type="entry name" value="Cytochrome P450"/>
    <property type="match status" value="1"/>
</dbReference>
<dbReference type="EMBL" id="CAJGYO010000014">
    <property type="protein sequence ID" value="CAD6266795.1"/>
    <property type="molecule type" value="Genomic_DNA"/>
</dbReference>
<name>A0A811R9F9_9POAL</name>
<dbReference type="OrthoDB" id="1055148at2759"/>
<dbReference type="Gene3D" id="1.10.630.10">
    <property type="entry name" value="Cytochrome P450"/>
    <property type="match status" value="1"/>
</dbReference>
<dbReference type="GO" id="GO:0020037">
    <property type="term" value="F:heme binding"/>
    <property type="evidence" value="ECO:0007669"/>
    <property type="project" value="InterPro"/>
</dbReference>
<gene>
    <name evidence="5" type="ORF">NCGR_LOCUS50100</name>
</gene>
<keyword evidence="2" id="KW-0349">Heme</keyword>
<dbReference type="Proteomes" id="UP000604825">
    <property type="component" value="Unassembled WGS sequence"/>
</dbReference>
<dbReference type="AlphaFoldDB" id="A0A811R9F9"/>
<dbReference type="Pfam" id="PF00067">
    <property type="entry name" value="p450"/>
    <property type="match status" value="1"/>
</dbReference>
<dbReference type="InterPro" id="IPR050529">
    <property type="entry name" value="CYP450_sterol_14alpha_dmase"/>
</dbReference>
<organism evidence="5 6">
    <name type="scientific">Miscanthus lutarioriparius</name>
    <dbReference type="NCBI Taxonomy" id="422564"/>
    <lineage>
        <taxon>Eukaryota</taxon>
        <taxon>Viridiplantae</taxon>
        <taxon>Streptophyta</taxon>
        <taxon>Embryophyta</taxon>
        <taxon>Tracheophyta</taxon>
        <taxon>Spermatophyta</taxon>
        <taxon>Magnoliopsida</taxon>
        <taxon>Liliopsida</taxon>
        <taxon>Poales</taxon>
        <taxon>Poaceae</taxon>
        <taxon>PACMAD clade</taxon>
        <taxon>Panicoideae</taxon>
        <taxon>Andropogonodae</taxon>
        <taxon>Andropogoneae</taxon>
        <taxon>Saccharinae</taxon>
        <taxon>Miscanthus</taxon>
    </lineage>
</organism>
<dbReference type="InterPro" id="IPR036396">
    <property type="entry name" value="Cyt_P450_sf"/>
</dbReference>
<dbReference type="PANTHER" id="PTHR24304">
    <property type="entry name" value="CYTOCHROME P450 FAMILY 7"/>
    <property type="match status" value="1"/>
</dbReference>
<evidence type="ECO:0000313" key="5">
    <source>
        <dbReference type="EMBL" id="CAD6266795.1"/>
    </source>
</evidence>
<accession>A0A811R9F9</accession>
<keyword evidence="4" id="KW-0408">Iron</keyword>
<evidence type="ECO:0000256" key="4">
    <source>
        <dbReference type="ARBA" id="ARBA00023004"/>
    </source>
</evidence>
<dbReference type="GO" id="GO:0016705">
    <property type="term" value="F:oxidoreductase activity, acting on paired donors, with incorporation or reduction of molecular oxygen"/>
    <property type="evidence" value="ECO:0007669"/>
    <property type="project" value="InterPro"/>
</dbReference>
<dbReference type="InterPro" id="IPR002403">
    <property type="entry name" value="Cyt_P450_E_grp-IV"/>
</dbReference>
<evidence type="ECO:0000256" key="3">
    <source>
        <dbReference type="ARBA" id="ARBA00022723"/>
    </source>
</evidence>
<comment type="caution">
    <text evidence="5">The sequence shown here is derived from an EMBL/GenBank/DDBJ whole genome shotgun (WGS) entry which is preliminary data.</text>
</comment>
<dbReference type="PRINTS" id="PR00465">
    <property type="entry name" value="EP450IV"/>
</dbReference>
<dbReference type="GO" id="GO:0005506">
    <property type="term" value="F:iron ion binding"/>
    <property type="evidence" value="ECO:0007669"/>
    <property type="project" value="InterPro"/>
</dbReference>
<protein>
    <recommendedName>
        <fullName evidence="7">Cytochrome P450</fullName>
    </recommendedName>
</protein>